<comment type="caution">
    <text evidence="2">The sequence shown here is derived from an EMBL/GenBank/DDBJ whole genome shotgun (WGS) entry which is preliminary data.</text>
</comment>
<evidence type="ECO:0000256" key="1">
    <source>
        <dbReference type="SAM" id="MobiDB-lite"/>
    </source>
</evidence>
<dbReference type="Proteomes" id="UP000224854">
    <property type="component" value="Unassembled WGS sequence"/>
</dbReference>
<feature type="region of interest" description="Disordered" evidence="1">
    <location>
        <begin position="1"/>
        <end position="48"/>
    </location>
</feature>
<dbReference type="OrthoDB" id="4941368at2759"/>
<name>A0A2C5XZS0_9HYPO</name>
<protein>
    <submittedName>
        <fullName evidence="2">Uncharacterized protein</fullName>
    </submittedName>
</protein>
<evidence type="ECO:0000313" key="2">
    <source>
        <dbReference type="EMBL" id="PHH60472.1"/>
    </source>
</evidence>
<feature type="region of interest" description="Disordered" evidence="1">
    <location>
        <begin position="71"/>
        <end position="92"/>
    </location>
</feature>
<proteinExistence type="predicted"/>
<accession>A0A2C5XZS0</accession>
<feature type="compositionally biased region" description="Low complexity" evidence="1">
    <location>
        <begin position="23"/>
        <end position="37"/>
    </location>
</feature>
<feature type="compositionally biased region" description="Basic and acidic residues" evidence="1">
    <location>
        <begin position="1"/>
        <end position="11"/>
    </location>
</feature>
<dbReference type="EMBL" id="NJEU01001806">
    <property type="protein sequence ID" value="PHH60472.1"/>
    <property type="molecule type" value="Genomic_DNA"/>
</dbReference>
<sequence>MDSHNIRRPDVKSSLNPPSLQQSTAAPSTNAATTPLTNPSPPSHCPMQSASSIYSLLHTSGFAEWAARAEAQNQRLGLRRRRRRPERLQRSR</sequence>
<organism evidence="2 3">
    <name type="scientific">Ophiocordyceps australis</name>
    <dbReference type="NCBI Taxonomy" id="1399860"/>
    <lineage>
        <taxon>Eukaryota</taxon>
        <taxon>Fungi</taxon>
        <taxon>Dikarya</taxon>
        <taxon>Ascomycota</taxon>
        <taxon>Pezizomycotina</taxon>
        <taxon>Sordariomycetes</taxon>
        <taxon>Hypocreomycetidae</taxon>
        <taxon>Hypocreales</taxon>
        <taxon>Ophiocordycipitaceae</taxon>
        <taxon>Ophiocordyceps</taxon>
    </lineage>
</organism>
<keyword evidence="3" id="KW-1185">Reference proteome</keyword>
<reference evidence="2 3" key="1">
    <citation type="submission" date="2017-06" db="EMBL/GenBank/DDBJ databases">
        <title>Ant-infecting Ophiocordyceps genomes reveal a high diversity of potential behavioral manipulation genes and a possible major role for enterotoxins.</title>
        <authorList>
            <person name="De Bekker C."/>
            <person name="Evans H.C."/>
            <person name="Brachmann A."/>
            <person name="Hughes D.P."/>
        </authorList>
    </citation>
    <scope>NUCLEOTIDE SEQUENCE [LARGE SCALE GENOMIC DNA]</scope>
    <source>
        <strain evidence="2 3">1348a</strain>
    </source>
</reference>
<feature type="compositionally biased region" description="Polar residues" evidence="1">
    <location>
        <begin position="13"/>
        <end position="22"/>
    </location>
</feature>
<dbReference type="AlphaFoldDB" id="A0A2C5XZS0"/>
<evidence type="ECO:0000313" key="3">
    <source>
        <dbReference type="Proteomes" id="UP000224854"/>
    </source>
</evidence>
<gene>
    <name evidence="2" type="ORF">CDD82_2297</name>
</gene>